<keyword evidence="3 4" id="KW-0378">Hydrolase</keyword>
<evidence type="ECO:0000256" key="3">
    <source>
        <dbReference type="ARBA" id="ARBA00022801"/>
    </source>
</evidence>
<dbReference type="AlphaFoldDB" id="A0A2I1KR90"/>
<dbReference type="SUPFAM" id="SSF51445">
    <property type="entry name" value="(Trans)glycosidases"/>
    <property type="match status" value="1"/>
</dbReference>
<dbReference type="GeneID" id="81709017"/>
<dbReference type="PANTHER" id="PTHR11069:SF23">
    <property type="entry name" value="LYSOSOMAL ACID GLUCOSYLCERAMIDASE"/>
    <property type="match status" value="1"/>
</dbReference>
<dbReference type="InterPro" id="IPR017853">
    <property type="entry name" value="GH"/>
</dbReference>
<accession>A0A2I1KR90</accession>
<dbReference type="Gene3D" id="2.60.40.1180">
    <property type="entry name" value="Golgi alpha-mannosidase II"/>
    <property type="match status" value="1"/>
</dbReference>
<dbReference type="Pfam" id="PF02055">
    <property type="entry name" value="Glyco_hydro_30"/>
    <property type="match status" value="2"/>
</dbReference>
<gene>
    <name evidence="6" type="ORF">CYJ26_08730</name>
</gene>
<evidence type="ECO:0000256" key="2">
    <source>
        <dbReference type="ARBA" id="ARBA00022729"/>
    </source>
</evidence>
<reference evidence="6 7" key="1">
    <citation type="submission" date="2017-12" db="EMBL/GenBank/DDBJ databases">
        <title>Phylogenetic diversity of female urinary microbiome.</title>
        <authorList>
            <person name="Thomas-White K."/>
            <person name="Wolfe A.J."/>
        </authorList>
    </citation>
    <scope>NUCLEOTIDE SEQUENCE [LARGE SCALE GENOMIC DNA]</scope>
    <source>
        <strain evidence="6 7">UMB0319</strain>
    </source>
</reference>
<evidence type="ECO:0000256" key="4">
    <source>
        <dbReference type="RuleBase" id="RU361188"/>
    </source>
</evidence>
<comment type="caution">
    <text evidence="6">The sequence shown here is derived from an EMBL/GenBank/DDBJ whole genome shotgun (WGS) entry which is preliminary data.</text>
</comment>
<dbReference type="InterPro" id="IPR033453">
    <property type="entry name" value="Glyco_hydro_30_TIM-barrel"/>
</dbReference>
<keyword evidence="4 6" id="KW-0326">Glycosidase</keyword>
<dbReference type="Proteomes" id="UP000234778">
    <property type="component" value="Unassembled WGS sequence"/>
</dbReference>
<sequence>MTTQPTWVVTTEHESWATPATGVEITPMDEFPGALIQTDKPAQEIEGFGVCFNELGWTSLARLTEDERAEILTEIFSPEGGNASVCRMPVGANDFSIDWYSYDEAPGDFELKDFSIEHDEATLVPFIKAAQAVRGDLRLWASPWCPPTWMKTNGHYACGVPSPMAQQTRYDNGLTPDRTIPEGTDGFILDEEHLDAYARYFGKFIDAYAEHGIDISMVMPQNEFNSDQVFPSCTWTPAGLARFLRHLVPEMSKRDVEVFFGTMERPNERLVEEVLADPEIGDKIRGIGFQWAGKGAVPYIHHAHPELKIYQSEQECGDGKNDWRYARYAWTMMRHYFNHGANVYDYWNLSLDEGGVSRWGWSQNSFVTVDPADATYTFNYEYYIWKHLAHFVQRGARFLPTLSYTGYENVLSFANPDGSIVIAAQNDMTSELPIVFGAGGKLIKATLPADSISTIHVPAELLA</sequence>
<dbReference type="GO" id="GO:0006680">
    <property type="term" value="P:glucosylceramide catabolic process"/>
    <property type="evidence" value="ECO:0007669"/>
    <property type="project" value="TreeGrafter"/>
</dbReference>
<organism evidence="6 7">
    <name type="scientific">Actinomyces urogenitalis</name>
    <dbReference type="NCBI Taxonomy" id="103621"/>
    <lineage>
        <taxon>Bacteria</taxon>
        <taxon>Bacillati</taxon>
        <taxon>Actinomycetota</taxon>
        <taxon>Actinomycetes</taxon>
        <taxon>Actinomycetales</taxon>
        <taxon>Actinomycetaceae</taxon>
        <taxon>Actinomyces</taxon>
    </lineage>
</organism>
<feature type="domain" description="Glycosyl hydrolase family 30 TIM-barrel" evidence="5">
    <location>
        <begin position="193"/>
        <end position="392"/>
    </location>
</feature>
<evidence type="ECO:0000313" key="6">
    <source>
        <dbReference type="EMBL" id="PKY98149.1"/>
    </source>
</evidence>
<dbReference type="PRINTS" id="PR00843">
    <property type="entry name" value="GLHYDRLASE30"/>
</dbReference>
<dbReference type="Gene3D" id="3.20.20.80">
    <property type="entry name" value="Glycosidases"/>
    <property type="match status" value="1"/>
</dbReference>
<evidence type="ECO:0000313" key="7">
    <source>
        <dbReference type="Proteomes" id="UP000234778"/>
    </source>
</evidence>
<dbReference type="InterPro" id="IPR001139">
    <property type="entry name" value="Glyco_hydro_30"/>
</dbReference>
<name>A0A2I1KR90_9ACTO</name>
<dbReference type="RefSeq" id="WP_024035347.1">
    <property type="nucleotide sequence ID" value="NZ_JAWGNJ010000016.1"/>
</dbReference>
<protein>
    <submittedName>
        <fullName evidence="6">Beta-glycosidase</fullName>
    </submittedName>
</protein>
<keyword evidence="2" id="KW-0732">Signal</keyword>
<proteinExistence type="inferred from homology"/>
<feature type="domain" description="Glycosyl hydrolase family 30 TIM-barrel" evidence="5">
    <location>
        <begin position="45"/>
        <end position="155"/>
    </location>
</feature>
<comment type="similarity">
    <text evidence="1 4">Belongs to the glycosyl hydrolase 30 family.</text>
</comment>
<dbReference type="InterPro" id="IPR013780">
    <property type="entry name" value="Glyco_hydro_b"/>
</dbReference>
<evidence type="ECO:0000256" key="1">
    <source>
        <dbReference type="ARBA" id="ARBA00005382"/>
    </source>
</evidence>
<dbReference type="GO" id="GO:0016020">
    <property type="term" value="C:membrane"/>
    <property type="evidence" value="ECO:0007669"/>
    <property type="project" value="GOC"/>
</dbReference>
<dbReference type="EMBL" id="PKHA01000010">
    <property type="protein sequence ID" value="PKY98149.1"/>
    <property type="molecule type" value="Genomic_DNA"/>
</dbReference>
<evidence type="ECO:0000259" key="5">
    <source>
        <dbReference type="Pfam" id="PF02055"/>
    </source>
</evidence>
<dbReference type="GO" id="GO:0004348">
    <property type="term" value="F:glucosylceramidase activity"/>
    <property type="evidence" value="ECO:0007669"/>
    <property type="project" value="InterPro"/>
</dbReference>
<dbReference type="PANTHER" id="PTHR11069">
    <property type="entry name" value="GLUCOSYLCERAMIDASE"/>
    <property type="match status" value="1"/>
</dbReference>